<accession>A0A506PPF5</accession>
<dbReference type="OrthoDB" id="1467821at2"/>
<keyword evidence="3" id="KW-1185">Reference proteome</keyword>
<dbReference type="Proteomes" id="UP000317332">
    <property type="component" value="Unassembled WGS sequence"/>
</dbReference>
<evidence type="ECO:0000313" key="3">
    <source>
        <dbReference type="Proteomes" id="UP000317332"/>
    </source>
</evidence>
<gene>
    <name evidence="2" type="ORF">FJ651_00625</name>
</gene>
<keyword evidence="1" id="KW-0472">Membrane</keyword>
<dbReference type="RefSeq" id="WP_140988467.1">
    <property type="nucleotide sequence ID" value="NZ_VHIQ01000001.1"/>
</dbReference>
<proteinExistence type="predicted"/>
<sequence>MKQIINDWKLILVLCLFLGLAPFTPEPHLWGKIKWIAGGANGMQLIDCFDVLFHGFPFLLLLRLVVIKLSSTDKKNEFR</sequence>
<evidence type="ECO:0008006" key="4">
    <source>
        <dbReference type="Google" id="ProtNLM"/>
    </source>
</evidence>
<evidence type="ECO:0000256" key="1">
    <source>
        <dbReference type="SAM" id="Phobius"/>
    </source>
</evidence>
<reference evidence="2 3" key="1">
    <citation type="submission" date="2019-06" db="EMBL/GenBank/DDBJ databases">
        <title>Flavobacteriaceae Paucihalobacterium erythroidium CWB-1, complete genome.</title>
        <authorList>
            <person name="Wu S."/>
        </authorList>
    </citation>
    <scope>NUCLEOTIDE SEQUENCE [LARGE SCALE GENOMIC DNA]</scope>
    <source>
        <strain evidence="2 3">CWB-1</strain>
    </source>
</reference>
<dbReference type="AlphaFoldDB" id="A0A506PPF5"/>
<evidence type="ECO:0000313" key="2">
    <source>
        <dbReference type="EMBL" id="TPV35458.1"/>
    </source>
</evidence>
<keyword evidence="1" id="KW-0812">Transmembrane</keyword>
<feature type="transmembrane region" description="Helical" evidence="1">
    <location>
        <begin position="49"/>
        <end position="69"/>
    </location>
</feature>
<dbReference type="EMBL" id="VHIQ01000001">
    <property type="protein sequence ID" value="TPV35458.1"/>
    <property type="molecule type" value="Genomic_DNA"/>
</dbReference>
<name>A0A506PPF5_9FLAO</name>
<comment type="caution">
    <text evidence="2">The sequence shown here is derived from an EMBL/GenBank/DDBJ whole genome shotgun (WGS) entry which is preliminary data.</text>
</comment>
<organism evidence="2 3">
    <name type="scientific">Paucihalobacter ruber</name>
    <dbReference type="NCBI Taxonomy" id="2567861"/>
    <lineage>
        <taxon>Bacteria</taxon>
        <taxon>Pseudomonadati</taxon>
        <taxon>Bacteroidota</taxon>
        <taxon>Flavobacteriia</taxon>
        <taxon>Flavobacteriales</taxon>
        <taxon>Flavobacteriaceae</taxon>
        <taxon>Paucihalobacter</taxon>
    </lineage>
</organism>
<protein>
    <recommendedName>
        <fullName evidence="4">RND transporter</fullName>
    </recommendedName>
</protein>
<keyword evidence="1" id="KW-1133">Transmembrane helix</keyword>